<comment type="caution">
    <text evidence="1">The sequence shown here is derived from an EMBL/GenBank/DDBJ whole genome shotgun (WGS) entry which is preliminary data.</text>
</comment>
<evidence type="ECO:0000313" key="1">
    <source>
        <dbReference type="EMBL" id="KAJ5544076.1"/>
    </source>
</evidence>
<accession>A0AAD6D0F4</accession>
<sequence length="551" mass="63219">MKSQSGYWKAIGRHFDINQAVATAAPYSVSVLAYANSFLYNQGILCYRARHEIRLLDVHSGGKQERVLNLFTAFQLFYSEPPGMDAVDRVSLLQYSDDILVFRVDAGSNLAHDQTNDDQADLLSVFDMTRPLNSFTKRIPLGAQVFVRHSRTYLWYGIFREHIEEWTERLICEWTIYGVDLKTQNSVETFRVEAADSDLGQSICFEMYNEHLYAVSTQTTSSDVTPYSSFYHVFCCAPRDKLCPIFDLWTDLSIRIDETTGRPVILECRREHSSGGSENHRTYYVQPVPLPEECLIQHGERDTTYLAWNDLHEHQDSEYKDNEHRPKPRLPHEFHAEFASTDGNRKEFKHMSTRYHTYDLASSTFIELVDDRVLQPDGLQSLGCLRVRTISRKPKCPIDEEGTEGKEGLLFRPTQNSEDGCPIEGSEKRFITCGVHMWPPDNAPAELCRLLCPGTRIDTVRAISDERSLICSIKYPSLPAACQALILISFDPQISFPFLSSSRDMRTSGDFDKAFPFENTQPEVPNEDLLTKTEPLYEGIRLGYWLRRGDY</sequence>
<dbReference type="Proteomes" id="UP001220324">
    <property type="component" value="Unassembled WGS sequence"/>
</dbReference>
<proteinExistence type="predicted"/>
<gene>
    <name evidence="1" type="ORF">N7494_005355</name>
</gene>
<name>A0AAD6D0F4_9EURO</name>
<reference evidence="1 2" key="1">
    <citation type="journal article" date="2023" name="IMA Fungus">
        <title>Comparative genomic study of the Penicillium genus elucidates a diverse pangenome and 15 lateral gene transfer events.</title>
        <authorList>
            <person name="Petersen C."/>
            <person name="Sorensen T."/>
            <person name="Nielsen M.R."/>
            <person name="Sondergaard T.E."/>
            <person name="Sorensen J.L."/>
            <person name="Fitzpatrick D.A."/>
            <person name="Frisvad J.C."/>
            <person name="Nielsen K.L."/>
        </authorList>
    </citation>
    <scope>NUCLEOTIDE SEQUENCE [LARGE SCALE GENOMIC DNA]</scope>
    <source>
        <strain evidence="1 2">IBT 35679</strain>
    </source>
</reference>
<organism evidence="1 2">
    <name type="scientific">Penicillium frequentans</name>
    <dbReference type="NCBI Taxonomy" id="3151616"/>
    <lineage>
        <taxon>Eukaryota</taxon>
        <taxon>Fungi</taxon>
        <taxon>Dikarya</taxon>
        <taxon>Ascomycota</taxon>
        <taxon>Pezizomycotina</taxon>
        <taxon>Eurotiomycetes</taxon>
        <taxon>Eurotiomycetidae</taxon>
        <taxon>Eurotiales</taxon>
        <taxon>Aspergillaceae</taxon>
        <taxon>Penicillium</taxon>
    </lineage>
</organism>
<dbReference type="EMBL" id="JAQIZZ010000004">
    <property type="protein sequence ID" value="KAJ5544076.1"/>
    <property type="molecule type" value="Genomic_DNA"/>
</dbReference>
<keyword evidence="2" id="KW-1185">Reference proteome</keyword>
<evidence type="ECO:0000313" key="2">
    <source>
        <dbReference type="Proteomes" id="UP001220324"/>
    </source>
</evidence>
<dbReference type="AlphaFoldDB" id="A0AAD6D0F4"/>
<protein>
    <submittedName>
        <fullName evidence="1">Uncharacterized protein</fullName>
    </submittedName>
</protein>